<name>W1PBW4_AMBTC</name>
<keyword evidence="2" id="KW-0472">Membrane</keyword>
<feature type="region of interest" description="Disordered" evidence="1">
    <location>
        <begin position="84"/>
        <end position="103"/>
    </location>
</feature>
<feature type="transmembrane region" description="Helical" evidence="2">
    <location>
        <begin position="48"/>
        <end position="67"/>
    </location>
</feature>
<protein>
    <submittedName>
        <fullName evidence="3">Uncharacterized protein</fullName>
    </submittedName>
</protein>
<dbReference type="Proteomes" id="UP000017836">
    <property type="component" value="Unassembled WGS sequence"/>
</dbReference>
<accession>W1PBW4</accession>
<evidence type="ECO:0000256" key="2">
    <source>
        <dbReference type="SAM" id="Phobius"/>
    </source>
</evidence>
<keyword evidence="2" id="KW-0812">Transmembrane</keyword>
<keyword evidence="4" id="KW-1185">Reference proteome</keyword>
<organism evidence="3 4">
    <name type="scientific">Amborella trichopoda</name>
    <dbReference type="NCBI Taxonomy" id="13333"/>
    <lineage>
        <taxon>Eukaryota</taxon>
        <taxon>Viridiplantae</taxon>
        <taxon>Streptophyta</taxon>
        <taxon>Embryophyta</taxon>
        <taxon>Tracheophyta</taxon>
        <taxon>Spermatophyta</taxon>
        <taxon>Magnoliopsida</taxon>
        <taxon>Amborellales</taxon>
        <taxon>Amborellaceae</taxon>
        <taxon>Amborella</taxon>
    </lineage>
</organism>
<sequence length="103" mass="12117">MSLVCLDKRYWGWLLKLFPISLVCLDKMYWGWLLKLFPMSLVCLDKRYWGWLLKLFPMSLVCFVLHGKAKNRLNGSRDELWVDGGHSRQSPKGRFNGYGTMKA</sequence>
<reference evidence="4" key="1">
    <citation type="journal article" date="2013" name="Science">
        <title>The Amborella genome and the evolution of flowering plants.</title>
        <authorList>
            <consortium name="Amborella Genome Project"/>
        </authorList>
    </citation>
    <scope>NUCLEOTIDE SEQUENCE [LARGE SCALE GENOMIC DNA]</scope>
</reference>
<feature type="transmembrane region" description="Helical" evidence="2">
    <location>
        <begin position="12"/>
        <end position="32"/>
    </location>
</feature>
<proteinExistence type="predicted"/>
<evidence type="ECO:0000313" key="4">
    <source>
        <dbReference type="Proteomes" id="UP000017836"/>
    </source>
</evidence>
<dbReference type="Gramene" id="ERN05164">
    <property type="protein sequence ID" value="ERN05164"/>
    <property type="gene ID" value="AMTR_s00053p00210140"/>
</dbReference>
<gene>
    <name evidence="3" type="ORF">AMTR_s00053p00210140</name>
</gene>
<keyword evidence="2" id="KW-1133">Transmembrane helix</keyword>
<evidence type="ECO:0000256" key="1">
    <source>
        <dbReference type="SAM" id="MobiDB-lite"/>
    </source>
</evidence>
<dbReference type="HOGENOM" id="CLU_2267396_0_0_1"/>
<dbReference type="EMBL" id="KI394012">
    <property type="protein sequence ID" value="ERN05164.1"/>
    <property type="molecule type" value="Genomic_DNA"/>
</dbReference>
<dbReference type="AlphaFoldDB" id="W1PBW4"/>
<evidence type="ECO:0000313" key="3">
    <source>
        <dbReference type="EMBL" id="ERN05164.1"/>
    </source>
</evidence>